<evidence type="ECO:0000256" key="4">
    <source>
        <dbReference type="SAM" id="SignalP"/>
    </source>
</evidence>
<feature type="domain" description="Sialidase" evidence="5">
    <location>
        <begin position="286"/>
        <end position="517"/>
    </location>
</feature>
<reference evidence="6 7" key="1">
    <citation type="submission" date="2019-04" db="EMBL/GenBank/DDBJ databases">
        <title>Sphingobacterium olei sp. nov., isolated from oil-contaminated soil.</title>
        <authorList>
            <person name="Liu B."/>
        </authorList>
    </citation>
    <scope>NUCLEOTIDE SEQUENCE [LARGE SCALE GENOMIC DNA]</scope>
    <source>
        <strain evidence="6 7">Y3L14</strain>
    </source>
</reference>
<dbReference type="Gene3D" id="2.120.10.10">
    <property type="match status" value="1"/>
</dbReference>
<dbReference type="GO" id="GO:0009313">
    <property type="term" value="P:oligosaccharide catabolic process"/>
    <property type="evidence" value="ECO:0007669"/>
    <property type="project" value="TreeGrafter"/>
</dbReference>
<comment type="catalytic activity">
    <reaction evidence="1">
        <text>Hydrolysis of alpha-(2-&gt;3)-, alpha-(2-&gt;6)-, alpha-(2-&gt;8)- glycosidic linkages of terminal sialic acid residues in oligosaccharides, glycoproteins, glycolipids, colominic acid and synthetic substrates.</text>
        <dbReference type="EC" id="3.2.1.18"/>
    </reaction>
</comment>
<evidence type="ECO:0000256" key="3">
    <source>
        <dbReference type="ARBA" id="ARBA00012733"/>
    </source>
</evidence>
<dbReference type="InterPro" id="IPR036278">
    <property type="entry name" value="Sialidase_sf"/>
</dbReference>
<sequence length="632" mass="70433">MKRLACKLWLLTLCLLVLGSCYKEQHFDFPGPFEEDVALPDSLPFPFDPNREAGIWLMKEGEAFHDRILFKGYTDYYAKGDTTSWVQEPNGMRLIPHRNYYPLSNADHFGGDPNSYRNNWVVSKYFVPIGKGKSFYMYFKGTIGTFNGTAAGLVLGNSWESGKEFIFGFDGFSNIAPQFFLDLYDNTGISVNPSAGWPTVNEVITPGIPAEFETIIVDNLFYIKINGVLCFKFKIPDQQLYYYTPSIRPWRNFLTVHDVYIEATDPYTVDYAFYKNEFDYHLVQRPALAAATNGDVLLFAEGRADYANGVQRVLQQSRAIGNTDIILRRSIDAAHSWEDNMTVIAGENSPDTYAYPQIVQTDNGTLILHYSKLFYTHTGNNYVIDPGQQIIYQRISTDNGRTWSNETDITTQLRSTDIEIQHASGHGISLKSGDYNGRVLMPLNVGTNQVRVAYSDDMGLSWTLGDAVSGSNLRTGSIVEMSDGTLMMLLSHANVNPKNKMVSYSSDGGTTWTTANGFGNGIATGDFGHMYSSVLVNDGNNKLFYITPQGRGTDVRSYNKSPIYANTPTLFTSDNNAQNFTNVGALFTKQTYNNYVVPVGNMDAVVTGTGQLIVATEGGVDTPYEGIVIYKK</sequence>
<dbReference type="InterPro" id="IPR011040">
    <property type="entry name" value="Sialidase"/>
</dbReference>
<dbReference type="Proteomes" id="UP000309872">
    <property type="component" value="Unassembled WGS sequence"/>
</dbReference>
<dbReference type="GO" id="GO:0006689">
    <property type="term" value="P:ganglioside catabolic process"/>
    <property type="evidence" value="ECO:0007669"/>
    <property type="project" value="TreeGrafter"/>
</dbReference>
<accession>A0A4U0H2P3</accession>
<dbReference type="CDD" id="cd15482">
    <property type="entry name" value="Sialidase_non-viral"/>
    <property type="match status" value="1"/>
</dbReference>
<gene>
    <name evidence="6" type="ORF">FAZ19_11600</name>
</gene>
<proteinExistence type="inferred from homology"/>
<dbReference type="InterPro" id="IPR026856">
    <property type="entry name" value="Sialidase_fam"/>
</dbReference>
<evidence type="ECO:0000313" key="7">
    <source>
        <dbReference type="Proteomes" id="UP000309872"/>
    </source>
</evidence>
<dbReference type="GO" id="GO:0016020">
    <property type="term" value="C:membrane"/>
    <property type="evidence" value="ECO:0007669"/>
    <property type="project" value="TreeGrafter"/>
</dbReference>
<dbReference type="PANTHER" id="PTHR10628">
    <property type="entry name" value="SIALIDASE"/>
    <property type="match status" value="1"/>
</dbReference>
<dbReference type="GO" id="GO:0004308">
    <property type="term" value="F:exo-alpha-sialidase activity"/>
    <property type="evidence" value="ECO:0007669"/>
    <property type="project" value="UniProtKB-EC"/>
</dbReference>
<comment type="similarity">
    <text evidence="2">Belongs to the glycosyl hydrolase 33 family.</text>
</comment>
<dbReference type="PANTHER" id="PTHR10628:SF30">
    <property type="entry name" value="EXO-ALPHA-SIALIDASE"/>
    <property type="match status" value="1"/>
</dbReference>
<evidence type="ECO:0000313" key="6">
    <source>
        <dbReference type="EMBL" id="TJY65758.1"/>
    </source>
</evidence>
<dbReference type="EC" id="3.2.1.18" evidence="3"/>
<dbReference type="AlphaFoldDB" id="A0A4U0H2P3"/>
<feature type="chain" id="PRO_5020499028" description="exo-alpha-sialidase" evidence="4">
    <location>
        <begin position="24"/>
        <end position="632"/>
    </location>
</feature>
<keyword evidence="4" id="KW-0732">Signal</keyword>
<organism evidence="6 7">
    <name type="scientific">Sphingobacterium alkalisoli</name>
    <dbReference type="NCBI Taxonomy" id="1874115"/>
    <lineage>
        <taxon>Bacteria</taxon>
        <taxon>Pseudomonadati</taxon>
        <taxon>Bacteroidota</taxon>
        <taxon>Sphingobacteriia</taxon>
        <taxon>Sphingobacteriales</taxon>
        <taxon>Sphingobacteriaceae</taxon>
        <taxon>Sphingobacterium</taxon>
    </lineage>
</organism>
<dbReference type="PROSITE" id="PS51257">
    <property type="entry name" value="PROKAR_LIPOPROTEIN"/>
    <property type="match status" value="1"/>
</dbReference>
<evidence type="ECO:0000256" key="2">
    <source>
        <dbReference type="ARBA" id="ARBA00009348"/>
    </source>
</evidence>
<protein>
    <recommendedName>
        <fullName evidence="3">exo-alpha-sialidase</fullName>
        <ecNumber evidence="3">3.2.1.18</ecNumber>
    </recommendedName>
</protein>
<comment type="caution">
    <text evidence="6">The sequence shown here is derived from an EMBL/GenBank/DDBJ whole genome shotgun (WGS) entry which is preliminary data.</text>
</comment>
<dbReference type="RefSeq" id="WP_136820887.1">
    <property type="nucleotide sequence ID" value="NZ_BMJX01000003.1"/>
</dbReference>
<name>A0A4U0H2P3_9SPHI</name>
<dbReference type="OrthoDB" id="41724at2"/>
<dbReference type="Pfam" id="PF13859">
    <property type="entry name" value="BNR_3"/>
    <property type="match status" value="1"/>
</dbReference>
<dbReference type="EMBL" id="SUKA01000003">
    <property type="protein sequence ID" value="TJY65758.1"/>
    <property type="molecule type" value="Genomic_DNA"/>
</dbReference>
<keyword evidence="7" id="KW-1185">Reference proteome</keyword>
<feature type="signal peptide" evidence="4">
    <location>
        <begin position="1"/>
        <end position="23"/>
    </location>
</feature>
<evidence type="ECO:0000259" key="5">
    <source>
        <dbReference type="Pfam" id="PF13859"/>
    </source>
</evidence>
<dbReference type="GO" id="GO:0005737">
    <property type="term" value="C:cytoplasm"/>
    <property type="evidence" value="ECO:0007669"/>
    <property type="project" value="TreeGrafter"/>
</dbReference>
<evidence type="ECO:0000256" key="1">
    <source>
        <dbReference type="ARBA" id="ARBA00000427"/>
    </source>
</evidence>
<dbReference type="SUPFAM" id="SSF50939">
    <property type="entry name" value="Sialidases"/>
    <property type="match status" value="1"/>
</dbReference>